<organism evidence="2 3">
    <name type="scientific">Durusdinium trenchii</name>
    <dbReference type="NCBI Taxonomy" id="1381693"/>
    <lineage>
        <taxon>Eukaryota</taxon>
        <taxon>Sar</taxon>
        <taxon>Alveolata</taxon>
        <taxon>Dinophyceae</taxon>
        <taxon>Suessiales</taxon>
        <taxon>Symbiodiniaceae</taxon>
        <taxon>Durusdinium</taxon>
    </lineage>
</organism>
<feature type="compositionally biased region" description="Acidic residues" evidence="1">
    <location>
        <begin position="22"/>
        <end position="35"/>
    </location>
</feature>
<gene>
    <name evidence="2" type="ORF">CCMP2556_LOCUS37191</name>
</gene>
<evidence type="ECO:0000313" key="3">
    <source>
        <dbReference type="Proteomes" id="UP001642484"/>
    </source>
</evidence>
<proteinExistence type="predicted"/>
<evidence type="ECO:0000313" key="2">
    <source>
        <dbReference type="EMBL" id="CAK9075536.1"/>
    </source>
</evidence>
<protein>
    <submittedName>
        <fullName evidence="2">Uncharacterized protein</fullName>
    </submittedName>
</protein>
<name>A0ABP0PHM0_9DINO</name>
<accession>A0ABP0PHM0</accession>
<keyword evidence="3" id="KW-1185">Reference proteome</keyword>
<comment type="caution">
    <text evidence="2">The sequence shown here is derived from an EMBL/GenBank/DDBJ whole genome shotgun (WGS) entry which is preliminary data.</text>
</comment>
<feature type="region of interest" description="Disordered" evidence="1">
    <location>
        <begin position="1"/>
        <end position="60"/>
    </location>
</feature>
<feature type="region of interest" description="Disordered" evidence="1">
    <location>
        <begin position="88"/>
        <end position="138"/>
    </location>
</feature>
<reference evidence="2 3" key="1">
    <citation type="submission" date="2024-02" db="EMBL/GenBank/DDBJ databases">
        <authorList>
            <person name="Chen Y."/>
            <person name="Shah S."/>
            <person name="Dougan E. K."/>
            <person name="Thang M."/>
            <person name="Chan C."/>
        </authorList>
    </citation>
    <scope>NUCLEOTIDE SEQUENCE [LARGE SCALE GENOMIC DNA]</scope>
</reference>
<dbReference type="Proteomes" id="UP001642484">
    <property type="component" value="Unassembled WGS sequence"/>
</dbReference>
<sequence length="241" mass="27908">MREEGPVAADGQTGANSQLVEPEPEEQEFEPGEDDLSSKEPEGAENMVMDWNPDVGRMQNFGLLEDSDDAYSSEEYFLVTPGGSYRRRYRRTNSEREEDEENEETQMEVERGGEEQAQMEVDEVGGRDASAEVDRSRPPRDADWWDLETLLRYQKDSAQERRARKLKDAGIFPIQLLKEFSHTRLAAEHSAMFPHMAFDHILSWNQEERTGFAQFAVIVISSQWEDDWEARLQRFYETGEV</sequence>
<evidence type="ECO:0000256" key="1">
    <source>
        <dbReference type="SAM" id="MobiDB-lite"/>
    </source>
</evidence>
<dbReference type="EMBL" id="CAXAMN010023140">
    <property type="protein sequence ID" value="CAK9075536.1"/>
    <property type="molecule type" value="Genomic_DNA"/>
</dbReference>
<feature type="compositionally biased region" description="Acidic residues" evidence="1">
    <location>
        <begin position="96"/>
        <end position="107"/>
    </location>
</feature>
<feature type="compositionally biased region" description="Basic and acidic residues" evidence="1">
    <location>
        <begin position="124"/>
        <end position="138"/>
    </location>
</feature>